<reference evidence="2" key="2">
    <citation type="submission" date="2006-01" db="EMBL/GenBank/DDBJ databases">
        <authorList>
            <person name="Genoscope"/>
        </authorList>
    </citation>
    <scope>NUCLEOTIDE SEQUENCE</scope>
</reference>
<dbReference type="PANTHER" id="PTHR46401:SF8">
    <property type="entry name" value="BLL6006 PROTEIN"/>
    <property type="match status" value="1"/>
</dbReference>
<accession>Q1Q1U9</accession>
<reference evidence="2" key="1">
    <citation type="journal article" date="2006" name="Nature">
        <title>Deciphering the evolution and metabolism of an anammox bacterium from a community genome.</title>
        <authorList>
            <person name="Strous M."/>
            <person name="Pelletier E."/>
            <person name="Mangenot S."/>
            <person name="Rattei T."/>
            <person name="Lehner A."/>
            <person name="Taylor M.W."/>
            <person name="Horn M."/>
            <person name="Daims H."/>
            <person name="Bartol-Mavel D."/>
            <person name="Wincker P."/>
            <person name="Barbe V."/>
            <person name="Fonknechten N."/>
            <person name="Vallenet D."/>
            <person name="Segurens B."/>
            <person name="Schenowitz-Truong C."/>
            <person name="Medigue C."/>
            <person name="Collingro A."/>
            <person name="Snel B."/>
            <person name="Dutilh B.E."/>
            <person name="OpDenCamp H.J.M."/>
            <person name="vanDerDrift C."/>
            <person name="Cirpus I."/>
            <person name="vanDePas-Schoonen K.T."/>
            <person name="Harhangi H.R."/>
            <person name="vanNiftrik L."/>
            <person name="Schmid M."/>
            <person name="Keltjens J."/>
            <person name="vanDeVossenberg J."/>
            <person name="Kartal B."/>
            <person name="Meier H."/>
            <person name="Frishman D."/>
            <person name="Huynen M.A."/>
            <person name="Mewes H."/>
            <person name="Weissenbach J."/>
            <person name="Jetten M.S.M."/>
            <person name="Wagner M."/>
            <person name="LePaslier D."/>
        </authorList>
    </citation>
    <scope>NUCLEOTIDE SEQUENCE</scope>
</reference>
<name>Q1Q1U9_KUEST</name>
<proteinExistence type="predicted"/>
<evidence type="ECO:0000259" key="1">
    <source>
        <dbReference type="Pfam" id="PF00534"/>
    </source>
</evidence>
<dbReference type="CAZy" id="GT4">
    <property type="family name" value="Glycosyltransferase Family 4"/>
</dbReference>
<organism evidence="2">
    <name type="scientific">Kuenenia stuttgartiensis</name>
    <dbReference type="NCBI Taxonomy" id="174633"/>
    <lineage>
        <taxon>Bacteria</taxon>
        <taxon>Pseudomonadati</taxon>
        <taxon>Planctomycetota</taxon>
        <taxon>Candidatus Brocadiia</taxon>
        <taxon>Candidatus Brocadiales</taxon>
        <taxon>Candidatus Brocadiaceae</taxon>
        <taxon>Candidatus Kuenenia</taxon>
    </lineage>
</organism>
<gene>
    <name evidence="2" type="ORF">kuste3232</name>
</gene>
<dbReference type="EMBL" id="CT573071">
    <property type="protein sequence ID" value="CAJ73991.1"/>
    <property type="molecule type" value="Genomic_DNA"/>
</dbReference>
<dbReference type="SUPFAM" id="SSF53756">
    <property type="entry name" value="UDP-Glycosyltransferase/glycogen phosphorylase"/>
    <property type="match status" value="1"/>
</dbReference>
<dbReference type="Pfam" id="PF00534">
    <property type="entry name" value="Glycos_transf_1"/>
    <property type="match status" value="1"/>
</dbReference>
<protein>
    <recommendedName>
        <fullName evidence="1">Glycosyl transferase family 1 domain-containing protein</fullName>
    </recommendedName>
</protein>
<dbReference type="AlphaFoldDB" id="Q1Q1U9"/>
<feature type="domain" description="Glycosyl transferase family 1" evidence="1">
    <location>
        <begin position="233"/>
        <end position="388"/>
    </location>
</feature>
<dbReference type="Gene3D" id="3.40.50.2000">
    <property type="entry name" value="Glycogen Phosphorylase B"/>
    <property type="match status" value="1"/>
</dbReference>
<sequence>MFCSMKDLGISKTCHIAIYLVAHPSMGGTFQYTLTVLKAFAKIKENNRNGVSILCITLTKDWNDLLKKDYPQFSVTHIHRNIFHKAVGKVLKSTKFGWFVWRKINKLLPFAYKDIFKMNLDLILYPSQDDIVHEIDIPAISVIHDLMHRYEKQFPESCSIQEIERRERQYKKICKFSTIIIVDSKVGEKQVEESYGNILKAKVIPLPFIPPPYILEHNPTIDFTYVIEKYKLHSKYVFYPAQFWTHKNHHNLLKAIDLLKDKGIKVNAVFVGSKKNNYKNVIDLINILSLGEQIRIIDYVPNEDIVALYKNSIALVMPTFFGPTNIPIVEAMFLGVPVICSNVYAMQEQVGNAGLLFDPKSINGIADSIYRIWTDENLRKGLIQRGYKKVKNITIENYTKQWENIIMEALKR</sequence>
<dbReference type="PANTHER" id="PTHR46401">
    <property type="entry name" value="GLYCOSYLTRANSFERASE WBBK-RELATED"/>
    <property type="match status" value="1"/>
</dbReference>
<evidence type="ECO:0000313" key="2">
    <source>
        <dbReference type="EMBL" id="CAJ73991.1"/>
    </source>
</evidence>
<dbReference type="GO" id="GO:0016757">
    <property type="term" value="F:glycosyltransferase activity"/>
    <property type="evidence" value="ECO:0007669"/>
    <property type="project" value="InterPro"/>
</dbReference>
<dbReference type="InterPro" id="IPR001296">
    <property type="entry name" value="Glyco_trans_1"/>
</dbReference>
<dbReference type="CDD" id="cd03809">
    <property type="entry name" value="GT4_MtfB-like"/>
    <property type="match status" value="1"/>
</dbReference>